<organism evidence="5 6">
    <name type="scientific">Candidatus Avimonoglobus intestinipullorum</name>
    <dbReference type="NCBI Taxonomy" id="2840699"/>
    <lineage>
        <taxon>Bacteria</taxon>
        <taxon>Bacillati</taxon>
        <taxon>Bacillota</taxon>
        <taxon>Clostridia</taxon>
        <taxon>Eubacteriales</taxon>
        <taxon>Candidatus Avimonoglobus</taxon>
    </lineage>
</organism>
<keyword evidence="1 4" id="KW-0645">Protease</keyword>
<comment type="catalytic activity">
    <reaction evidence="4">
        <text>Endopeptidase action with P4 Glu or Asp, P1 preferably Glu &gt; Asp, P1' hydrophobic and P2' Ala.</text>
        <dbReference type="EC" id="3.4.24.78"/>
    </reaction>
</comment>
<feature type="propeptide" id="PRO_5039774824" evidence="4">
    <location>
        <begin position="1"/>
        <end position="7"/>
    </location>
</feature>
<accession>A0A9D1LW24</accession>
<dbReference type="Proteomes" id="UP000824111">
    <property type="component" value="Unassembled WGS sequence"/>
</dbReference>
<comment type="function">
    <text evidence="4">Initiates the rapid degradation of small, acid-soluble proteins during spore germination.</text>
</comment>
<dbReference type="NCBIfam" id="TIGR01441">
    <property type="entry name" value="GPR"/>
    <property type="match status" value="1"/>
</dbReference>
<sequence>MAAIRTDLALEAHEMCAEEAEEERKIDGVSVDIQQEESISVTRIMIENEKGEAALGKPRGTYVTIEAPDIKYSVEAYEKTCMRIAEELRKMADIREDTVTLVVGLGNKQITPDALGPDVVSKLMVTNHMRKHMQEYLDEGISSVCAIAPGVLGTTGMETAEIIKGVVEQVHPGLVIAVDALASRSLDRISTTIQIADTGINPGAGVENNREGLNEETIGTKVIAIGVPTVVDAATIASDSIDMAMADLDEEMQDVEKQNLIRSALSKNIGGLMVTPKDIDLVIEKTSKTVANGINLALHKNMTFEEIERFVG</sequence>
<dbReference type="Gene3D" id="3.40.50.1450">
    <property type="entry name" value="HybD-like"/>
    <property type="match status" value="1"/>
</dbReference>
<dbReference type="HAMAP" id="MF_00626">
    <property type="entry name" value="Germination_prot"/>
    <property type="match status" value="1"/>
</dbReference>
<evidence type="ECO:0000256" key="3">
    <source>
        <dbReference type="ARBA" id="ARBA00023145"/>
    </source>
</evidence>
<keyword evidence="3 4" id="KW-0865">Zymogen</keyword>
<feature type="chain" id="PRO_5039774823" description="Germination protease" evidence="4">
    <location>
        <begin position="8"/>
        <end position="312"/>
    </location>
</feature>
<evidence type="ECO:0000313" key="6">
    <source>
        <dbReference type="Proteomes" id="UP000824111"/>
    </source>
</evidence>
<gene>
    <name evidence="4" type="primary">gpr</name>
    <name evidence="5" type="ORF">IAB04_06920</name>
</gene>
<dbReference type="EMBL" id="DVND01000176">
    <property type="protein sequence ID" value="HIU49081.1"/>
    <property type="molecule type" value="Genomic_DNA"/>
</dbReference>
<dbReference type="AlphaFoldDB" id="A0A9D1LW24"/>
<dbReference type="SUPFAM" id="SSF53163">
    <property type="entry name" value="HybD-like"/>
    <property type="match status" value="1"/>
</dbReference>
<dbReference type="InterPro" id="IPR005080">
    <property type="entry name" value="Peptidase_A25"/>
</dbReference>
<reference evidence="5" key="2">
    <citation type="journal article" date="2021" name="PeerJ">
        <title>Extensive microbial diversity within the chicken gut microbiome revealed by metagenomics and culture.</title>
        <authorList>
            <person name="Gilroy R."/>
            <person name="Ravi A."/>
            <person name="Getino M."/>
            <person name="Pursley I."/>
            <person name="Horton D.L."/>
            <person name="Alikhan N.F."/>
            <person name="Baker D."/>
            <person name="Gharbi K."/>
            <person name="Hall N."/>
            <person name="Watson M."/>
            <person name="Adriaenssens E.M."/>
            <person name="Foster-Nyarko E."/>
            <person name="Jarju S."/>
            <person name="Secka A."/>
            <person name="Antonio M."/>
            <person name="Oren A."/>
            <person name="Chaudhuri R.R."/>
            <person name="La Ragione R."/>
            <person name="Hildebrand F."/>
            <person name="Pallen M.J."/>
        </authorList>
    </citation>
    <scope>NUCLEOTIDE SEQUENCE</scope>
    <source>
        <strain evidence="5">ChiSjej4B22-9803</strain>
    </source>
</reference>
<comment type="PTM">
    <text evidence="4">Autoproteolytically processed. The inactive tetrameric zymogen termed p46 autoprocesses to a smaller form termed p41, which is active only during spore germination.</text>
</comment>
<comment type="caution">
    <text evidence="5">The sequence shown here is derived from an EMBL/GenBank/DDBJ whole genome shotgun (WGS) entry which is preliminary data.</text>
</comment>
<evidence type="ECO:0000256" key="2">
    <source>
        <dbReference type="ARBA" id="ARBA00022801"/>
    </source>
</evidence>
<evidence type="ECO:0000256" key="1">
    <source>
        <dbReference type="ARBA" id="ARBA00022670"/>
    </source>
</evidence>
<proteinExistence type="inferred from homology"/>
<protein>
    <recommendedName>
        <fullName evidence="4">Germination protease</fullName>
        <ecNumber evidence="4">3.4.24.78</ecNumber>
    </recommendedName>
    <alternativeName>
        <fullName evidence="4">GPR endopeptidase</fullName>
    </alternativeName>
    <alternativeName>
        <fullName evidence="4">Germination proteinase</fullName>
    </alternativeName>
    <alternativeName>
        <fullName evidence="4">Spore protease</fullName>
    </alternativeName>
</protein>
<dbReference type="Pfam" id="PF03418">
    <property type="entry name" value="Peptidase_A25"/>
    <property type="match status" value="1"/>
</dbReference>
<comment type="similarity">
    <text evidence="4">Belongs to the peptidase A25 family.</text>
</comment>
<dbReference type="EC" id="3.4.24.78" evidence="4"/>
<reference evidence="5" key="1">
    <citation type="submission" date="2020-10" db="EMBL/GenBank/DDBJ databases">
        <authorList>
            <person name="Gilroy R."/>
        </authorList>
    </citation>
    <scope>NUCLEOTIDE SEQUENCE</scope>
    <source>
        <strain evidence="5">ChiSjej4B22-9803</strain>
    </source>
</reference>
<comment type="subunit">
    <text evidence="4">Homotetramer.</text>
</comment>
<dbReference type="PIRSF" id="PIRSF019549">
    <property type="entry name" value="Peptidase_A25"/>
    <property type="match status" value="1"/>
</dbReference>
<name>A0A9D1LW24_9FIRM</name>
<dbReference type="InterPro" id="IPR023430">
    <property type="entry name" value="Pept_HybD-like_dom_sf"/>
</dbReference>
<keyword evidence="2 4" id="KW-0378">Hydrolase</keyword>
<dbReference type="GO" id="GO:0006508">
    <property type="term" value="P:proteolysis"/>
    <property type="evidence" value="ECO:0007669"/>
    <property type="project" value="UniProtKB-UniRule"/>
</dbReference>
<evidence type="ECO:0000313" key="5">
    <source>
        <dbReference type="EMBL" id="HIU49081.1"/>
    </source>
</evidence>
<dbReference type="GO" id="GO:0004222">
    <property type="term" value="F:metalloendopeptidase activity"/>
    <property type="evidence" value="ECO:0007669"/>
    <property type="project" value="UniProtKB-UniRule"/>
</dbReference>
<dbReference type="GO" id="GO:0009847">
    <property type="term" value="P:spore germination"/>
    <property type="evidence" value="ECO:0007669"/>
    <property type="project" value="UniProtKB-UniRule"/>
</dbReference>
<evidence type="ECO:0000256" key="4">
    <source>
        <dbReference type="HAMAP-Rule" id="MF_00626"/>
    </source>
</evidence>